<evidence type="ECO:0000313" key="2">
    <source>
        <dbReference type="Proteomes" id="UP001157439"/>
    </source>
</evidence>
<proteinExistence type="predicted"/>
<sequence>MKLVIASTSYQEPKTTFPEWELVNFGKTTPFQNVSSRMKLVIWHAKPEGASCSWHQSLVSV</sequence>
<organism evidence="1 2">
    <name type="scientific">Paraferrimonas haliotis</name>
    <dbReference type="NCBI Taxonomy" id="2013866"/>
    <lineage>
        <taxon>Bacteria</taxon>
        <taxon>Pseudomonadati</taxon>
        <taxon>Pseudomonadota</taxon>
        <taxon>Gammaproteobacteria</taxon>
        <taxon>Alteromonadales</taxon>
        <taxon>Ferrimonadaceae</taxon>
        <taxon>Paraferrimonas</taxon>
    </lineage>
</organism>
<dbReference type="Proteomes" id="UP001157439">
    <property type="component" value="Unassembled WGS sequence"/>
</dbReference>
<name>A0AA37WW67_9GAMM</name>
<reference evidence="1 2" key="1">
    <citation type="journal article" date="2014" name="Int. J. Syst. Evol. Microbiol.">
        <title>Complete genome sequence of Corynebacterium casei LMG S-19264T (=DSM 44701T), isolated from a smear-ripened cheese.</title>
        <authorList>
            <consortium name="US DOE Joint Genome Institute (JGI-PGF)"/>
            <person name="Walter F."/>
            <person name="Albersmeier A."/>
            <person name="Kalinowski J."/>
            <person name="Ruckert C."/>
        </authorList>
    </citation>
    <scope>NUCLEOTIDE SEQUENCE [LARGE SCALE GENOMIC DNA]</scope>
    <source>
        <strain evidence="1 2">NBRC 112785</strain>
    </source>
</reference>
<dbReference type="AlphaFoldDB" id="A0AA37WW67"/>
<comment type="caution">
    <text evidence="1">The sequence shown here is derived from an EMBL/GenBank/DDBJ whole genome shotgun (WGS) entry which is preliminary data.</text>
</comment>
<accession>A0AA37WW67</accession>
<dbReference type="EMBL" id="BSPO01000002">
    <property type="protein sequence ID" value="GLS83027.1"/>
    <property type="molecule type" value="Genomic_DNA"/>
</dbReference>
<gene>
    <name evidence="1" type="ORF">GCM10007894_10040</name>
</gene>
<protein>
    <submittedName>
        <fullName evidence="1">Uncharacterized protein</fullName>
    </submittedName>
</protein>
<keyword evidence="2" id="KW-1185">Reference proteome</keyword>
<evidence type="ECO:0000313" key="1">
    <source>
        <dbReference type="EMBL" id="GLS83027.1"/>
    </source>
</evidence>